<proteinExistence type="predicted"/>
<comment type="caution">
    <text evidence="1">The sequence shown here is derived from an EMBL/GenBank/DDBJ whole genome shotgun (WGS) entry which is preliminary data.</text>
</comment>
<dbReference type="InterPro" id="IPR023168">
    <property type="entry name" value="GatB_Yqey_C_2"/>
</dbReference>
<name>A0A6V8PPD4_9ACTN</name>
<gene>
    <name evidence="1" type="ORF">HKBW3S42_01203</name>
</gene>
<evidence type="ECO:0000313" key="1">
    <source>
        <dbReference type="EMBL" id="GFP32896.1"/>
    </source>
</evidence>
<dbReference type="InterPro" id="IPR003789">
    <property type="entry name" value="Asn/Gln_tRNA_amidoTrase-B-like"/>
</dbReference>
<accession>A0A6V8PPD4</accession>
<organism evidence="1 2">
    <name type="scientific">Candidatus Hakubella thermalkaliphila</name>
    <dbReference type="NCBI Taxonomy" id="2754717"/>
    <lineage>
        <taxon>Bacteria</taxon>
        <taxon>Bacillati</taxon>
        <taxon>Actinomycetota</taxon>
        <taxon>Actinomycetota incertae sedis</taxon>
        <taxon>Candidatus Hakubellales</taxon>
        <taxon>Candidatus Hakubellaceae</taxon>
        <taxon>Candidatus Hakubella</taxon>
    </lineage>
</organism>
<dbReference type="GO" id="GO:0016884">
    <property type="term" value="F:carbon-nitrogen ligase activity, with glutamine as amido-N-donor"/>
    <property type="evidence" value="ECO:0007669"/>
    <property type="project" value="InterPro"/>
</dbReference>
<dbReference type="InterPro" id="IPR019004">
    <property type="entry name" value="YqeY/Aim41"/>
</dbReference>
<sequence>MKPLNQSVSKSTIQVGVTRNREAGIAGMKDMGRLMKELMPKLKGKADGKLVSQRVKEILEKEGRRLDSAR</sequence>
<reference evidence="1 2" key="1">
    <citation type="journal article" date="2020" name="Front. Microbiol.">
        <title>Single-cell genomics of novel Actinobacteria with the Wood-Ljungdahl pathway discovered in a serpentinizing system.</title>
        <authorList>
            <person name="Merino N."/>
            <person name="Kawai M."/>
            <person name="Boyd E.S."/>
            <person name="Colman D.R."/>
            <person name="McGlynn S.E."/>
            <person name="Nealson K.H."/>
            <person name="Kurokawa K."/>
            <person name="Hongoh Y."/>
        </authorList>
    </citation>
    <scope>NUCLEOTIDE SEQUENCE [LARGE SCALE GENOMIC DNA]</scope>
    <source>
        <strain evidence="1 2">S42</strain>
    </source>
</reference>
<evidence type="ECO:0000313" key="2">
    <source>
        <dbReference type="Proteomes" id="UP000568877"/>
    </source>
</evidence>
<dbReference type="AlphaFoldDB" id="A0A6V8PPD4"/>
<dbReference type="Proteomes" id="UP000568877">
    <property type="component" value="Unassembled WGS sequence"/>
</dbReference>
<protein>
    <submittedName>
        <fullName evidence="1">Uncharacterized protein</fullName>
    </submittedName>
</protein>
<dbReference type="SUPFAM" id="SSF89095">
    <property type="entry name" value="GatB/YqeY motif"/>
    <property type="match status" value="1"/>
</dbReference>
<dbReference type="Gene3D" id="1.10.10.410">
    <property type="match status" value="1"/>
</dbReference>
<dbReference type="EMBL" id="BLSA01000189">
    <property type="protein sequence ID" value="GFP32896.1"/>
    <property type="molecule type" value="Genomic_DNA"/>
</dbReference>
<dbReference type="Pfam" id="PF09424">
    <property type="entry name" value="YqeY"/>
    <property type="match status" value="1"/>
</dbReference>